<dbReference type="AlphaFoldDB" id="A0A7R8D5B6"/>
<dbReference type="EMBL" id="HG994586">
    <property type="protein sequence ID" value="CAF3004705.1"/>
    <property type="molecule type" value="Genomic_DNA"/>
</dbReference>
<evidence type="ECO:0000313" key="2">
    <source>
        <dbReference type="Proteomes" id="UP000675881"/>
    </source>
</evidence>
<dbReference type="PANTHER" id="PTHR45913">
    <property type="entry name" value="EPM2A-INTERACTING PROTEIN 1"/>
    <property type="match status" value="1"/>
</dbReference>
<evidence type="ECO:0000313" key="1">
    <source>
        <dbReference type="EMBL" id="CAF3004705.1"/>
    </source>
</evidence>
<dbReference type="PANTHER" id="PTHR45913:SF5">
    <property type="entry name" value="GENERAL TRANSCRIPTION FACTOR II-I REPEAT DOMAIN-CONTAINING PROTEIN 2A-LIKE PROTEIN"/>
    <property type="match status" value="1"/>
</dbReference>
<reference evidence="1" key="1">
    <citation type="submission" date="2021-02" db="EMBL/GenBank/DDBJ databases">
        <authorList>
            <person name="Bekaert M."/>
        </authorList>
    </citation>
    <scope>NUCLEOTIDE SEQUENCE</scope>
    <source>
        <strain evidence="1">IoA-00</strain>
    </source>
</reference>
<sequence>MLITELPALRGTSRQKHDKLYKDSTEKAEAVKHAMARYNKQSTCLKVSVNIQGNFTDKGHDHVVLYGSAFLDDMVAHARHNQDKDVVTVITGHFEDRGVDMKKVFAVTTNGAPSMVDFNDVMATVSKVINLVQRSALTHRQFISLLEEIDSAYTDLPLHSATLSATGGRDADCETDISRGHHRHLNELNLKLQGEGQTVQDMFETSGPQNETSALLKIAEYMHELEEEFPTYFVYFRRYGPMFSFLIKPDSFNGQDLDTALIDWMDVQGVKSQLIELKRSSLWGYAPAKFGCLKNIAWSLLSMFGSTYL</sequence>
<dbReference type="Proteomes" id="UP000675881">
    <property type="component" value="Chromosome 7"/>
</dbReference>
<accession>A0A7R8D5B6</accession>
<keyword evidence="2" id="KW-1185">Reference proteome</keyword>
<name>A0A7R8D5B6_LEPSM</name>
<protein>
    <submittedName>
        <fullName evidence="1">(salmon louse) hypothetical protein</fullName>
    </submittedName>
</protein>
<proteinExistence type="predicted"/>
<organism evidence="1 2">
    <name type="scientific">Lepeophtheirus salmonis</name>
    <name type="common">Salmon louse</name>
    <name type="synonym">Caligus salmonis</name>
    <dbReference type="NCBI Taxonomy" id="72036"/>
    <lineage>
        <taxon>Eukaryota</taxon>
        <taxon>Metazoa</taxon>
        <taxon>Ecdysozoa</taxon>
        <taxon>Arthropoda</taxon>
        <taxon>Crustacea</taxon>
        <taxon>Multicrustacea</taxon>
        <taxon>Hexanauplia</taxon>
        <taxon>Copepoda</taxon>
        <taxon>Siphonostomatoida</taxon>
        <taxon>Caligidae</taxon>
        <taxon>Lepeophtheirus</taxon>
    </lineage>
</organism>
<gene>
    <name evidence="1" type="ORF">LSAA_12694</name>
</gene>